<evidence type="ECO:0008006" key="4">
    <source>
        <dbReference type="Google" id="ProtNLM"/>
    </source>
</evidence>
<sequence>MRKNLFVVCATLHAVAPTVAVSLPTKRRHWQPNACSTFPTMCLPHFQMRPLPPGELLALFCRSHDEDAASAGILGFLLISC</sequence>
<feature type="chain" id="PRO_5045906338" description="Secreted protein" evidence="1">
    <location>
        <begin position="21"/>
        <end position="81"/>
    </location>
</feature>
<keyword evidence="3" id="KW-1185">Reference proteome</keyword>
<evidence type="ECO:0000313" key="3">
    <source>
        <dbReference type="Proteomes" id="UP000815325"/>
    </source>
</evidence>
<evidence type="ECO:0000256" key="1">
    <source>
        <dbReference type="SAM" id="SignalP"/>
    </source>
</evidence>
<protein>
    <recommendedName>
        <fullName evidence="4">Secreted protein</fullName>
    </recommendedName>
</protein>
<accession>A0ABQ7GJL8</accession>
<gene>
    <name evidence="2" type="ORF">DUNSADRAFT_8436</name>
</gene>
<feature type="signal peptide" evidence="1">
    <location>
        <begin position="1"/>
        <end position="20"/>
    </location>
</feature>
<dbReference type="EMBL" id="MU069738">
    <property type="protein sequence ID" value="KAF5834795.1"/>
    <property type="molecule type" value="Genomic_DNA"/>
</dbReference>
<evidence type="ECO:0000313" key="2">
    <source>
        <dbReference type="EMBL" id="KAF5834795.1"/>
    </source>
</evidence>
<dbReference type="Proteomes" id="UP000815325">
    <property type="component" value="Unassembled WGS sequence"/>
</dbReference>
<keyword evidence="1" id="KW-0732">Signal</keyword>
<reference evidence="2" key="1">
    <citation type="submission" date="2017-08" db="EMBL/GenBank/DDBJ databases">
        <authorList>
            <person name="Polle J.E."/>
            <person name="Barry K."/>
            <person name="Cushman J."/>
            <person name="Schmutz J."/>
            <person name="Tran D."/>
            <person name="Hathwaick L.T."/>
            <person name="Yim W.C."/>
            <person name="Jenkins J."/>
            <person name="Mckie-Krisberg Z.M."/>
            <person name="Prochnik S."/>
            <person name="Lindquist E."/>
            <person name="Dockter R.B."/>
            <person name="Adam C."/>
            <person name="Molina H."/>
            <person name="Bunkerborg J."/>
            <person name="Jin E."/>
            <person name="Buchheim M."/>
            <person name="Magnuson J."/>
        </authorList>
    </citation>
    <scope>NUCLEOTIDE SEQUENCE</scope>
    <source>
        <strain evidence="2">CCAP 19/18</strain>
    </source>
</reference>
<comment type="caution">
    <text evidence="2">The sequence shown here is derived from an EMBL/GenBank/DDBJ whole genome shotgun (WGS) entry which is preliminary data.</text>
</comment>
<name>A0ABQ7GJL8_DUNSA</name>
<proteinExistence type="predicted"/>
<organism evidence="2 3">
    <name type="scientific">Dunaliella salina</name>
    <name type="common">Green alga</name>
    <name type="synonym">Protococcus salinus</name>
    <dbReference type="NCBI Taxonomy" id="3046"/>
    <lineage>
        <taxon>Eukaryota</taxon>
        <taxon>Viridiplantae</taxon>
        <taxon>Chlorophyta</taxon>
        <taxon>core chlorophytes</taxon>
        <taxon>Chlorophyceae</taxon>
        <taxon>CS clade</taxon>
        <taxon>Chlamydomonadales</taxon>
        <taxon>Dunaliellaceae</taxon>
        <taxon>Dunaliella</taxon>
    </lineage>
</organism>